<comment type="similarity">
    <text evidence="8">Belongs to the Ca(2+):cation antiporter (CaCA) (TC 2.A.19) family. Cation/calcium exchanger (CCX) subfamily.</text>
</comment>
<evidence type="ECO:0000256" key="1">
    <source>
        <dbReference type="ARBA" id="ARBA00004141"/>
    </source>
</evidence>
<dbReference type="PANTHER" id="PTHR12266">
    <property type="entry name" value="NA+/CA2+ K+ INDEPENDENT EXCHANGER"/>
    <property type="match status" value="1"/>
</dbReference>
<gene>
    <name evidence="11" type="ORF">Agub_g9673</name>
</gene>
<dbReference type="InterPro" id="IPR051359">
    <property type="entry name" value="CaCA_antiporter"/>
</dbReference>
<evidence type="ECO:0000256" key="8">
    <source>
        <dbReference type="ARBA" id="ARBA00038187"/>
    </source>
</evidence>
<feature type="transmembrane region" description="Helical" evidence="9">
    <location>
        <begin position="100"/>
        <end position="120"/>
    </location>
</feature>
<feature type="transmembrane region" description="Helical" evidence="9">
    <location>
        <begin position="13"/>
        <end position="38"/>
    </location>
</feature>
<feature type="transmembrane region" description="Helical" evidence="9">
    <location>
        <begin position="59"/>
        <end position="80"/>
    </location>
</feature>
<dbReference type="GO" id="GO:0006814">
    <property type="term" value="P:sodium ion transport"/>
    <property type="evidence" value="ECO:0007669"/>
    <property type="project" value="UniProtKB-KW"/>
</dbReference>
<keyword evidence="12" id="KW-1185">Reference proteome</keyword>
<keyword evidence="2" id="KW-0813">Transport</keyword>
<evidence type="ECO:0000256" key="2">
    <source>
        <dbReference type="ARBA" id="ARBA00022448"/>
    </source>
</evidence>
<dbReference type="Proteomes" id="UP001054857">
    <property type="component" value="Unassembled WGS sequence"/>
</dbReference>
<keyword evidence="6 9" id="KW-0472">Membrane</keyword>
<evidence type="ECO:0000313" key="12">
    <source>
        <dbReference type="Proteomes" id="UP001054857"/>
    </source>
</evidence>
<feature type="domain" description="Sodium/calcium exchanger membrane region" evidence="10">
    <location>
        <begin position="1"/>
        <end position="115"/>
    </location>
</feature>
<evidence type="ECO:0000256" key="9">
    <source>
        <dbReference type="SAM" id="Phobius"/>
    </source>
</evidence>
<dbReference type="Gene3D" id="1.20.1420.30">
    <property type="entry name" value="NCX, central ion-binding region"/>
    <property type="match status" value="1"/>
</dbReference>
<dbReference type="AlphaFoldDB" id="A0AAD3DTJ3"/>
<keyword evidence="4 9" id="KW-1133">Transmembrane helix</keyword>
<evidence type="ECO:0000313" key="11">
    <source>
        <dbReference type="EMBL" id="GFR47864.1"/>
    </source>
</evidence>
<evidence type="ECO:0000256" key="6">
    <source>
        <dbReference type="ARBA" id="ARBA00023136"/>
    </source>
</evidence>
<evidence type="ECO:0000256" key="4">
    <source>
        <dbReference type="ARBA" id="ARBA00022989"/>
    </source>
</evidence>
<dbReference type="PANTHER" id="PTHR12266:SF0">
    <property type="entry name" value="MITOCHONDRIAL SODIUM_CALCIUM EXCHANGER PROTEIN"/>
    <property type="match status" value="1"/>
</dbReference>
<comment type="caution">
    <text evidence="11">The sequence shown here is derived from an EMBL/GenBank/DDBJ whole genome shotgun (WGS) entry which is preliminary data.</text>
</comment>
<reference evidence="11 12" key="1">
    <citation type="journal article" date="2021" name="Sci. Rep.">
        <title>Genome sequencing of the multicellular alga Astrephomene provides insights into convergent evolution of germ-soma differentiation.</title>
        <authorList>
            <person name="Yamashita S."/>
            <person name="Yamamoto K."/>
            <person name="Matsuzaki R."/>
            <person name="Suzuki S."/>
            <person name="Yamaguchi H."/>
            <person name="Hirooka S."/>
            <person name="Minakuchi Y."/>
            <person name="Miyagishima S."/>
            <person name="Kawachi M."/>
            <person name="Toyoda A."/>
            <person name="Nozaki H."/>
        </authorList>
    </citation>
    <scope>NUCLEOTIDE SEQUENCE [LARGE SCALE GENOMIC DNA]</scope>
    <source>
        <strain evidence="11 12">NIES-4017</strain>
    </source>
</reference>
<comment type="subcellular location">
    <subcellularLocation>
        <location evidence="1">Membrane</location>
        <topology evidence="1">Multi-pass membrane protein</topology>
    </subcellularLocation>
</comment>
<dbReference type="GO" id="GO:0016020">
    <property type="term" value="C:membrane"/>
    <property type="evidence" value="ECO:0007669"/>
    <property type="project" value="UniProtKB-SubCell"/>
</dbReference>
<protein>
    <recommendedName>
        <fullName evidence="10">Sodium/calcium exchanger membrane region domain-containing protein</fullName>
    </recommendedName>
</protein>
<dbReference type="GO" id="GO:0008324">
    <property type="term" value="F:monoatomic cation transmembrane transporter activity"/>
    <property type="evidence" value="ECO:0007669"/>
    <property type="project" value="TreeGrafter"/>
</dbReference>
<keyword evidence="7" id="KW-0739">Sodium transport</keyword>
<keyword evidence="5" id="KW-0915">Sodium</keyword>
<dbReference type="EMBL" id="BMAR01000020">
    <property type="protein sequence ID" value="GFR47864.1"/>
    <property type="molecule type" value="Genomic_DNA"/>
</dbReference>
<accession>A0AAD3DTJ3</accession>
<evidence type="ECO:0000256" key="5">
    <source>
        <dbReference type="ARBA" id="ARBA00023053"/>
    </source>
</evidence>
<evidence type="ECO:0000259" key="10">
    <source>
        <dbReference type="Pfam" id="PF01699"/>
    </source>
</evidence>
<organism evidence="11 12">
    <name type="scientific">Astrephomene gubernaculifera</name>
    <dbReference type="NCBI Taxonomy" id="47775"/>
    <lineage>
        <taxon>Eukaryota</taxon>
        <taxon>Viridiplantae</taxon>
        <taxon>Chlorophyta</taxon>
        <taxon>core chlorophytes</taxon>
        <taxon>Chlorophyceae</taxon>
        <taxon>CS clade</taxon>
        <taxon>Chlamydomonadales</taxon>
        <taxon>Astrephomenaceae</taxon>
        <taxon>Astrephomene</taxon>
    </lineage>
</organism>
<dbReference type="Pfam" id="PF01699">
    <property type="entry name" value="Na_Ca_ex"/>
    <property type="match status" value="1"/>
</dbReference>
<keyword evidence="7" id="KW-0406">Ion transport</keyword>
<feature type="transmembrane region" description="Helical" evidence="9">
    <location>
        <begin position="132"/>
        <end position="152"/>
    </location>
</feature>
<evidence type="ECO:0000256" key="7">
    <source>
        <dbReference type="ARBA" id="ARBA00023201"/>
    </source>
</evidence>
<keyword evidence="3 9" id="KW-0812">Transmembrane</keyword>
<evidence type="ECO:0000256" key="3">
    <source>
        <dbReference type="ARBA" id="ARBA00022692"/>
    </source>
</evidence>
<dbReference type="InterPro" id="IPR004837">
    <property type="entry name" value="NaCa_Exmemb"/>
</dbReference>
<proteinExistence type="inferred from homology"/>
<dbReference type="InterPro" id="IPR044880">
    <property type="entry name" value="NCX_ion-bd_dom_sf"/>
</dbReference>
<sequence length="155" mass="16435">MGVLWINGLASEVVGIIALMAGLVRVPASVMGLTLLAWGNSLGDFFGNPAMARRGQPTMALTACFGGPLFNMLGSLALGFGSYFARRHVGHADVELRPEVALGCVMLVVYNVVVAVAGLVNHGSLPERFYLFARAWYGLYFVAACVTGLWVGQAQ</sequence>
<name>A0AAD3DTJ3_9CHLO</name>